<comment type="subcellular location">
    <subcellularLocation>
        <location evidence="1">Cell projection</location>
    </subcellularLocation>
</comment>
<dbReference type="Pfam" id="PF03645">
    <property type="entry name" value="Tctex-1"/>
    <property type="match status" value="1"/>
</dbReference>
<accession>K0KR42</accession>
<comment type="caution">
    <text evidence="5">The sequence shown here is derived from an EMBL/GenBank/DDBJ whole genome shotgun (WGS) entry which is preliminary data.</text>
</comment>
<keyword evidence="4" id="KW-0966">Cell projection</keyword>
<reference evidence="5 6" key="1">
    <citation type="journal article" date="2012" name="Eukaryot. Cell">
        <title>Draft genome sequence of Wickerhamomyces ciferrii NRRL Y-1031 F-60-10.</title>
        <authorList>
            <person name="Schneider J."/>
            <person name="Andrea H."/>
            <person name="Blom J."/>
            <person name="Jaenicke S."/>
            <person name="Ruckert C."/>
            <person name="Schorsch C."/>
            <person name="Szczepanowski R."/>
            <person name="Farwick M."/>
            <person name="Goesmann A."/>
            <person name="Puhler A."/>
            <person name="Schaffer S."/>
            <person name="Tauch A."/>
            <person name="Kohler T."/>
            <person name="Brinkrolf K."/>
        </authorList>
    </citation>
    <scope>NUCLEOTIDE SEQUENCE [LARGE SCALE GENOMIC DNA]</scope>
    <source>
        <strain evidence="6">ATCC 14091 / BCRC 22168 / CBS 111 / JCM 3599 / NBRC 0793 / NRRL Y-1031 F-60-10</strain>
    </source>
</reference>
<dbReference type="InterPro" id="IPR038586">
    <property type="entry name" value="Tctex-1-like_sf"/>
</dbReference>
<gene>
    <name evidence="5" type="ORF">BN7_3308</name>
</gene>
<keyword evidence="6" id="KW-1185">Reference proteome</keyword>
<dbReference type="EMBL" id="CAIF01000088">
    <property type="protein sequence ID" value="CCH43754.1"/>
    <property type="molecule type" value="Genomic_DNA"/>
</dbReference>
<dbReference type="AlphaFoldDB" id="K0KR42"/>
<evidence type="ECO:0000256" key="1">
    <source>
        <dbReference type="ARBA" id="ARBA00004316"/>
    </source>
</evidence>
<comment type="similarity">
    <text evidence="2">Belongs to the TDA2 family.</text>
</comment>
<dbReference type="InParanoid" id="K0KR42"/>
<name>K0KR42_WICCF</name>
<dbReference type="HOGENOM" id="CLU_2322173_0_0_1"/>
<protein>
    <recommendedName>
        <fullName evidence="3">Topoisomerase I damage affected protein 2</fullName>
    </recommendedName>
</protein>
<evidence type="ECO:0000256" key="2">
    <source>
        <dbReference type="ARBA" id="ARBA00010778"/>
    </source>
</evidence>
<sequence>MPAVKEELETIVTKVITGFKDSSIDEVSSSITNLILKELQPKTVDYKIIINASIVNKKIKDEVKQTAGYLYTDSTDGYYTLKFDLKEDYDLILNVIYVK</sequence>
<dbReference type="InterPro" id="IPR005334">
    <property type="entry name" value="Tctex-1-like"/>
</dbReference>
<dbReference type="Gene3D" id="3.30.1140.40">
    <property type="entry name" value="Tctex-1"/>
    <property type="match status" value="1"/>
</dbReference>
<proteinExistence type="inferred from homology"/>
<evidence type="ECO:0000256" key="3">
    <source>
        <dbReference type="ARBA" id="ARBA00019193"/>
    </source>
</evidence>
<dbReference type="Proteomes" id="UP000009328">
    <property type="component" value="Unassembled WGS sequence"/>
</dbReference>
<evidence type="ECO:0000313" key="5">
    <source>
        <dbReference type="EMBL" id="CCH43754.1"/>
    </source>
</evidence>
<organism evidence="5 6">
    <name type="scientific">Wickerhamomyces ciferrii (strain ATCC 14091 / BCRC 22168 / CBS 111 / JCM 3599 / NBRC 0793 / NRRL Y-1031 F-60-10)</name>
    <name type="common">Yeast</name>
    <name type="synonym">Pichia ciferrii</name>
    <dbReference type="NCBI Taxonomy" id="1206466"/>
    <lineage>
        <taxon>Eukaryota</taxon>
        <taxon>Fungi</taxon>
        <taxon>Dikarya</taxon>
        <taxon>Ascomycota</taxon>
        <taxon>Saccharomycotina</taxon>
        <taxon>Saccharomycetes</taxon>
        <taxon>Phaffomycetales</taxon>
        <taxon>Wickerhamomycetaceae</taxon>
        <taxon>Wickerhamomyces</taxon>
    </lineage>
</organism>
<evidence type="ECO:0000313" key="6">
    <source>
        <dbReference type="Proteomes" id="UP000009328"/>
    </source>
</evidence>
<dbReference type="GO" id="GO:0042995">
    <property type="term" value="C:cell projection"/>
    <property type="evidence" value="ECO:0007669"/>
    <property type="project" value="UniProtKB-SubCell"/>
</dbReference>
<evidence type="ECO:0000256" key="4">
    <source>
        <dbReference type="ARBA" id="ARBA00023273"/>
    </source>
</evidence>